<organism evidence="1 2">
    <name type="scientific">Leptospira interrogans serovar Canicola</name>
    <dbReference type="NCBI Taxonomy" id="211880"/>
    <lineage>
        <taxon>Bacteria</taxon>
        <taxon>Pseudomonadati</taxon>
        <taxon>Spirochaetota</taxon>
        <taxon>Spirochaetia</taxon>
        <taxon>Leptospirales</taxon>
        <taxon>Leptospiraceae</taxon>
        <taxon>Leptospira</taxon>
    </lineage>
</organism>
<proteinExistence type="predicted"/>
<dbReference type="AlphaFoldDB" id="A0AAP9WAV5"/>
<protein>
    <submittedName>
        <fullName evidence="1">Uncharacterized protein</fullName>
    </submittedName>
</protein>
<dbReference type="Proteomes" id="UP000663124">
    <property type="component" value="Chromosome 1"/>
</dbReference>
<accession>A0AAP9WAV5</accession>
<name>A0AAP9WAV5_LEPIR</name>
<evidence type="ECO:0000313" key="1">
    <source>
        <dbReference type="EMBL" id="QOI42466.1"/>
    </source>
</evidence>
<dbReference type="EMBL" id="CP043884">
    <property type="protein sequence ID" value="QOI42466.1"/>
    <property type="molecule type" value="Genomic_DNA"/>
</dbReference>
<gene>
    <name evidence="1" type="ORF">Lepto782_09450</name>
</gene>
<sequence length="79" mass="9373">MINQLSYFAPWENINRLAFSLGDERLVVYHRSNHEKSYRLSVFDLKQKNQTFIRSFHPGMACGRIFFQTETTDLSSNLR</sequence>
<evidence type="ECO:0000313" key="2">
    <source>
        <dbReference type="Proteomes" id="UP000663124"/>
    </source>
</evidence>
<reference evidence="1" key="1">
    <citation type="submission" date="2019-09" db="EMBL/GenBank/DDBJ databases">
        <title>Comparative Genomics of Leptospira interrogans Reveals Genome Plasticity - A Common Adaptive Strategy for Survival in Various Hosts.</title>
        <authorList>
            <person name="Ramli S.R."/>
            <person name="Bunk B."/>
            <person name="Goris M."/>
            <person name="Bhuju S."/>
            <person name="Jarek M."/>
            <person name="Sproer C."/>
            <person name="Mustakim S."/>
            <person name="Strommenger B."/>
            <person name="Pessler F."/>
        </authorList>
    </citation>
    <scope>NUCLEOTIDE SEQUENCE</scope>
    <source>
        <strain evidence="1">782</strain>
    </source>
</reference>